<accession>A0A6N0HVZ4</accession>
<dbReference type="RefSeq" id="WP_174673041.1">
    <property type="nucleotide sequence ID" value="NZ_CP054491.1"/>
</dbReference>
<sequence>MSSASQNRVIWHYMRTAPSDGSQELVAEHVEEGSKTDQFIQRAEKRRRSQECHRGIDMRGKTKEECRAYLYRNLSMHLDRDTYQAFVEALNRGVAILRKFVLGIQAQANSKNFTRPFMPTAPRPSCVRCVITSSRLYTTPSVTLRRHKAAAASSSSSARALNYEYADGVDYRGLTAFASLSMAVSERTTVFSLSACMKISRLAIKRGARNVLLRKNRRLPNHASSLAHPLQPN</sequence>
<dbReference type="Proteomes" id="UP000509658">
    <property type="component" value="Chromosome"/>
</dbReference>
<organism evidence="1 2">
    <name type="scientific">Candidatus Reidiella endopervernicosa</name>
    <dbReference type="NCBI Taxonomy" id="2738883"/>
    <lineage>
        <taxon>Bacteria</taxon>
        <taxon>Pseudomonadati</taxon>
        <taxon>Pseudomonadota</taxon>
        <taxon>Gammaproteobacteria</taxon>
        <taxon>Candidatus Reidiella</taxon>
    </lineage>
</organism>
<proteinExistence type="predicted"/>
<reference evidence="1 2" key="1">
    <citation type="submission" date="2020-05" db="EMBL/GenBank/DDBJ databases">
        <title>Horizontal transmission and recombination maintain forever young bacterial symbiont genomes.</title>
        <authorList>
            <person name="Russell S.L."/>
            <person name="Pepper-Tunick E."/>
            <person name="Svedberg J."/>
            <person name="Byrne A."/>
            <person name="Ruelas Castillo J."/>
            <person name="Vollmers C."/>
            <person name="Beinart R.A."/>
            <person name="Corbett-Detig R."/>
        </authorList>
    </citation>
    <scope>NUCLEOTIDE SEQUENCE [LARGE SCALE GENOMIC DNA]</scope>
    <source>
        <strain evidence="1">Santa_Monica_outfall</strain>
    </source>
</reference>
<protein>
    <submittedName>
        <fullName evidence="1">Uncharacterized protein</fullName>
    </submittedName>
</protein>
<evidence type="ECO:0000313" key="2">
    <source>
        <dbReference type="Proteomes" id="UP000509658"/>
    </source>
</evidence>
<evidence type="ECO:0000313" key="1">
    <source>
        <dbReference type="EMBL" id="QKQ26411.1"/>
    </source>
</evidence>
<dbReference type="EMBL" id="CP054491">
    <property type="protein sequence ID" value="QKQ26411.1"/>
    <property type="molecule type" value="Genomic_DNA"/>
</dbReference>
<name>A0A6N0HVZ4_9GAMM</name>
<gene>
    <name evidence="1" type="ORF">HUE57_09045</name>
</gene>
<dbReference type="KEGG" id="rev:HUE57_09045"/>
<keyword evidence="2" id="KW-1185">Reference proteome</keyword>
<dbReference type="AlphaFoldDB" id="A0A6N0HVZ4"/>